<keyword evidence="8" id="KW-1185">Reference proteome</keyword>
<dbReference type="PANTHER" id="PTHR30250">
    <property type="entry name" value="PST FAMILY PREDICTED COLANIC ACID TRANSPORTER"/>
    <property type="match status" value="1"/>
</dbReference>
<evidence type="ECO:0000313" key="8">
    <source>
        <dbReference type="Proteomes" id="UP000277108"/>
    </source>
</evidence>
<organism evidence="7 8">
    <name type="scientific">Abyssicoccus albus</name>
    <dbReference type="NCBI Taxonomy" id="1817405"/>
    <lineage>
        <taxon>Bacteria</taxon>
        <taxon>Bacillati</taxon>
        <taxon>Bacillota</taxon>
        <taxon>Bacilli</taxon>
        <taxon>Bacillales</taxon>
        <taxon>Abyssicoccaceae</taxon>
    </lineage>
</organism>
<dbReference type="Pfam" id="PF01943">
    <property type="entry name" value="Polysacc_synt"/>
    <property type="match status" value="1"/>
</dbReference>
<feature type="transmembrane region" description="Helical" evidence="6">
    <location>
        <begin position="498"/>
        <end position="517"/>
    </location>
</feature>
<accession>A0A3N5BIN1</accession>
<keyword evidence="4 6" id="KW-1133">Transmembrane helix</keyword>
<feature type="transmembrane region" description="Helical" evidence="6">
    <location>
        <begin position="342"/>
        <end position="363"/>
    </location>
</feature>
<evidence type="ECO:0000256" key="2">
    <source>
        <dbReference type="ARBA" id="ARBA00022475"/>
    </source>
</evidence>
<feature type="transmembrane region" description="Helical" evidence="6">
    <location>
        <begin position="403"/>
        <end position="425"/>
    </location>
</feature>
<gene>
    <name evidence="7" type="ORF">EDD62_0303</name>
</gene>
<dbReference type="InterPro" id="IPR024923">
    <property type="entry name" value="PG_synth_SpoVB"/>
</dbReference>
<dbReference type="CDD" id="cd13124">
    <property type="entry name" value="MATE_SpoVB_like"/>
    <property type="match status" value="1"/>
</dbReference>
<evidence type="ECO:0000256" key="4">
    <source>
        <dbReference type="ARBA" id="ARBA00022989"/>
    </source>
</evidence>
<dbReference type="InterPro" id="IPR050833">
    <property type="entry name" value="Poly_Biosynth_Transport"/>
</dbReference>
<feature type="transmembrane region" description="Helical" evidence="6">
    <location>
        <begin position="431"/>
        <end position="451"/>
    </location>
</feature>
<reference evidence="7 8" key="1">
    <citation type="submission" date="2018-11" db="EMBL/GenBank/DDBJ databases">
        <title>Genomic Encyclopedia of Type Strains, Phase IV (KMG-IV): sequencing the most valuable type-strain genomes for metagenomic binning, comparative biology and taxonomic classification.</title>
        <authorList>
            <person name="Goeker M."/>
        </authorList>
    </citation>
    <scope>NUCLEOTIDE SEQUENCE [LARGE SCALE GENOMIC DNA]</scope>
    <source>
        <strain evidence="7 8">DSM 29158</strain>
    </source>
</reference>
<feature type="transmembrane region" description="Helical" evidence="6">
    <location>
        <begin position="12"/>
        <end position="37"/>
    </location>
</feature>
<dbReference type="RefSeq" id="WP_170152739.1">
    <property type="nucleotide sequence ID" value="NZ_RKRK01000002.1"/>
</dbReference>
<dbReference type="PIRSF" id="PIRSF038958">
    <property type="entry name" value="PG_synth_SpoVB"/>
    <property type="match status" value="1"/>
</dbReference>
<dbReference type="InterPro" id="IPR002797">
    <property type="entry name" value="Polysacc_synth"/>
</dbReference>
<keyword evidence="3 6" id="KW-0812">Transmembrane</keyword>
<dbReference type="GO" id="GO:0005886">
    <property type="term" value="C:plasma membrane"/>
    <property type="evidence" value="ECO:0007669"/>
    <property type="project" value="UniProtKB-SubCell"/>
</dbReference>
<keyword evidence="5 6" id="KW-0472">Membrane</keyword>
<feature type="transmembrane region" description="Helical" evidence="6">
    <location>
        <begin position="301"/>
        <end position="321"/>
    </location>
</feature>
<feature type="transmembrane region" description="Helical" evidence="6">
    <location>
        <begin position="199"/>
        <end position="219"/>
    </location>
</feature>
<feature type="transmembrane region" description="Helical" evidence="6">
    <location>
        <begin position="375"/>
        <end position="396"/>
    </location>
</feature>
<proteinExistence type="predicted"/>
<keyword evidence="2" id="KW-1003">Cell membrane</keyword>
<dbReference type="Proteomes" id="UP000277108">
    <property type="component" value="Unassembled WGS sequence"/>
</dbReference>
<feature type="transmembrane region" description="Helical" evidence="6">
    <location>
        <begin position="91"/>
        <end position="113"/>
    </location>
</feature>
<evidence type="ECO:0000256" key="1">
    <source>
        <dbReference type="ARBA" id="ARBA00004651"/>
    </source>
</evidence>
<comment type="caution">
    <text evidence="7">The sequence shown here is derived from an EMBL/GenBank/DDBJ whole genome shotgun (WGS) entry which is preliminary data.</text>
</comment>
<feature type="transmembrane region" description="Helical" evidence="6">
    <location>
        <begin position="471"/>
        <end position="492"/>
    </location>
</feature>
<dbReference type="PANTHER" id="PTHR30250:SF21">
    <property type="entry name" value="LIPID II FLIPPASE MURJ"/>
    <property type="match status" value="1"/>
</dbReference>
<evidence type="ECO:0000313" key="7">
    <source>
        <dbReference type="EMBL" id="RPF57674.1"/>
    </source>
</evidence>
<dbReference type="EMBL" id="RKRK01000002">
    <property type="protein sequence ID" value="RPF57674.1"/>
    <property type="molecule type" value="Genomic_DNA"/>
</dbReference>
<name>A0A3N5BIN1_9BACL</name>
<evidence type="ECO:0000256" key="5">
    <source>
        <dbReference type="ARBA" id="ARBA00023136"/>
    </source>
</evidence>
<feature type="transmembrane region" description="Helical" evidence="6">
    <location>
        <begin position="49"/>
        <end position="71"/>
    </location>
</feature>
<feature type="transmembrane region" description="Helical" evidence="6">
    <location>
        <begin position="248"/>
        <end position="268"/>
    </location>
</feature>
<feature type="transmembrane region" description="Helical" evidence="6">
    <location>
        <begin position="133"/>
        <end position="154"/>
    </location>
</feature>
<dbReference type="AlphaFoldDB" id="A0A3N5BIN1"/>
<sequence>MKDQSNIMRSTTFLTGSTFISKLIGVFYLIPFFMIIGGEENLSLYGYAYVPYTIMITIANAGMPGAVSKYVAKYNALGAYKVSEKLYKSSLLIMLTSGFVFFVIMFAGAPFIAELTIAGKDNVGWSKEDVTEVIRVVSFAIILIPFFATWRGVFQGFESFGPTALSVVVEQLGRVLFLLTGAYIVMEMLGGSIKLANEVATFGATIGCLSGLVVLWMFWRKRYPHIKKQIDSDDTHIDVNYKRMYFDIIKTSIPFVVVSITYPLLMIIDQFTLSKGLSLADVPEMLHDKYFAMLNMTTHKIVMIPSSLAAGFAVALLPYVAKTFARGEHHEVSEQIKGMIGTVLFFTLPASVGIFILAAPLYTSFYHYDIDGITLLYNYAPVSILVSLFSLIAAILQSIDRQYLSMWIVFVMLGLKALLNIPMVTLFETKGAVYTTLLVFVIGIIIFLLFIKKYTEFRVRMLTRTIILNVFYTLCMAVSVMLVYMALAFTVFDISNRIHAVLTLIISVLVGMFVYGFTTLRSHFADLFIPKLSAKIRHKFKLGTSS</sequence>
<protein>
    <submittedName>
        <fullName evidence="7">O-antigen/teichoic acid export membrane protein</fullName>
    </submittedName>
</protein>
<comment type="subcellular location">
    <subcellularLocation>
        <location evidence="1">Cell membrane</location>
        <topology evidence="1">Multi-pass membrane protein</topology>
    </subcellularLocation>
</comment>
<evidence type="ECO:0000256" key="3">
    <source>
        <dbReference type="ARBA" id="ARBA00022692"/>
    </source>
</evidence>
<evidence type="ECO:0000256" key="6">
    <source>
        <dbReference type="SAM" id="Phobius"/>
    </source>
</evidence>